<evidence type="ECO:0000313" key="1">
    <source>
        <dbReference type="EMBL" id="KAH7902834.1"/>
    </source>
</evidence>
<gene>
    <name evidence="1" type="ORF">BJ138DRAFT_1131582</name>
</gene>
<name>A0ACB7ZPP5_9AGAM</name>
<feature type="non-terminal residue" evidence="1">
    <location>
        <position position="389"/>
    </location>
</feature>
<reference evidence="1" key="1">
    <citation type="journal article" date="2021" name="New Phytol.">
        <title>Evolutionary innovations through gain and loss of genes in the ectomycorrhizal Boletales.</title>
        <authorList>
            <person name="Wu G."/>
            <person name="Miyauchi S."/>
            <person name="Morin E."/>
            <person name="Kuo A."/>
            <person name="Drula E."/>
            <person name="Varga T."/>
            <person name="Kohler A."/>
            <person name="Feng B."/>
            <person name="Cao Y."/>
            <person name="Lipzen A."/>
            <person name="Daum C."/>
            <person name="Hundley H."/>
            <person name="Pangilinan J."/>
            <person name="Johnson J."/>
            <person name="Barry K."/>
            <person name="LaButti K."/>
            <person name="Ng V."/>
            <person name="Ahrendt S."/>
            <person name="Min B."/>
            <person name="Choi I.G."/>
            <person name="Park H."/>
            <person name="Plett J.M."/>
            <person name="Magnuson J."/>
            <person name="Spatafora J.W."/>
            <person name="Nagy L.G."/>
            <person name="Henrissat B."/>
            <person name="Grigoriev I.V."/>
            <person name="Yang Z.L."/>
            <person name="Xu J."/>
            <person name="Martin F.M."/>
        </authorList>
    </citation>
    <scope>NUCLEOTIDE SEQUENCE</scope>
    <source>
        <strain evidence="1">ATCC 28755</strain>
    </source>
</reference>
<dbReference type="EMBL" id="MU269479">
    <property type="protein sequence ID" value="KAH7902834.1"/>
    <property type="molecule type" value="Genomic_DNA"/>
</dbReference>
<comment type="caution">
    <text evidence="1">The sequence shown here is derived from an EMBL/GenBank/DDBJ whole genome shotgun (WGS) entry which is preliminary data.</text>
</comment>
<dbReference type="Proteomes" id="UP000790377">
    <property type="component" value="Unassembled WGS sequence"/>
</dbReference>
<evidence type="ECO:0000313" key="2">
    <source>
        <dbReference type="Proteomes" id="UP000790377"/>
    </source>
</evidence>
<sequence length="389" mass="43150">MPPKGKSKKAADPAPPAPPADPPAAPKPAPPPEGVTEQDKYLLDVVDWVGKEDPWYHVDYTMLAGENDVTAGDLPIWGPKYWSEWKGLFDTPPKRQILGWFHHNEDSEKESTLIGQTVRSFLPGRMVHSNDFMGDDETVMRWSRGDSDLVRDDEMQMRHEGEDFLFFGPHTAFWPPPLAPPFKGNRGARSSQCWFVAFPKEVTKEQLLAASEEIFSGDAFAWFRALNKKGEGLRHFWLRLDKLITASEPKDFDFEIGGDTLLAKYAPRCSACLKGAPFSVSHEHTQCPLLGTMNKIRSHAGVIPIVVEDGRWQRTDSKIPLDLEKELTELKAVVLELKVEVDKLKSASTSQSKKRKADQAETQSPGAPPAKKGKKEEGGGAQAQGAPSG</sequence>
<protein>
    <submittedName>
        <fullName evidence="1">Uncharacterized protein</fullName>
    </submittedName>
</protein>
<accession>A0ACB7ZPP5</accession>
<organism evidence="1 2">
    <name type="scientific">Hygrophoropsis aurantiaca</name>
    <dbReference type="NCBI Taxonomy" id="72124"/>
    <lineage>
        <taxon>Eukaryota</taxon>
        <taxon>Fungi</taxon>
        <taxon>Dikarya</taxon>
        <taxon>Basidiomycota</taxon>
        <taxon>Agaricomycotina</taxon>
        <taxon>Agaricomycetes</taxon>
        <taxon>Agaricomycetidae</taxon>
        <taxon>Boletales</taxon>
        <taxon>Coniophorineae</taxon>
        <taxon>Hygrophoropsidaceae</taxon>
        <taxon>Hygrophoropsis</taxon>
    </lineage>
</organism>
<keyword evidence="2" id="KW-1185">Reference proteome</keyword>
<proteinExistence type="predicted"/>